<dbReference type="PRINTS" id="PR00081">
    <property type="entry name" value="GDHRDH"/>
</dbReference>
<dbReference type="RefSeq" id="WP_062395265.1">
    <property type="nucleotide sequence ID" value="NZ_CP011853.1"/>
</dbReference>
<evidence type="ECO:0008006" key="4">
    <source>
        <dbReference type="Google" id="ProtNLM"/>
    </source>
</evidence>
<dbReference type="InterPro" id="IPR036291">
    <property type="entry name" value="NAD(P)-bd_dom_sf"/>
</dbReference>
<dbReference type="PANTHER" id="PTHR43157:SF31">
    <property type="entry name" value="PHOSPHATIDYLINOSITOL-GLYCAN BIOSYNTHESIS CLASS F PROTEIN"/>
    <property type="match status" value="1"/>
</dbReference>
<dbReference type="GO" id="GO:0016491">
    <property type="term" value="F:oxidoreductase activity"/>
    <property type="evidence" value="ECO:0007669"/>
    <property type="project" value="UniProtKB-KW"/>
</dbReference>
<dbReference type="KEGG" id="goq:ACH46_10840"/>
<dbReference type="Gene3D" id="3.40.50.720">
    <property type="entry name" value="NAD(P)-binding Rossmann-like Domain"/>
    <property type="match status" value="1"/>
</dbReference>
<dbReference type="InterPro" id="IPR002347">
    <property type="entry name" value="SDR_fam"/>
</dbReference>
<protein>
    <recommendedName>
        <fullName evidence="4">Short-chain dehydrogenase</fullName>
    </recommendedName>
</protein>
<organism evidence="2 3">
    <name type="scientific">Gordonia phthalatica</name>
    <dbReference type="NCBI Taxonomy" id="1136941"/>
    <lineage>
        <taxon>Bacteria</taxon>
        <taxon>Bacillati</taxon>
        <taxon>Actinomycetota</taxon>
        <taxon>Actinomycetes</taxon>
        <taxon>Mycobacteriales</taxon>
        <taxon>Gordoniaceae</taxon>
        <taxon>Gordonia</taxon>
    </lineage>
</organism>
<evidence type="ECO:0000313" key="2">
    <source>
        <dbReference type="EMBL" id="ALG86793.1"/>
    </source>
</evidence>
<dbReference type="NCBIfam" id="NF004846">
    <property type="entry name" value="PRK06197.1"/>
    <property type="match status" value="1"/>
</dbReference>
<dbReference type="SUPFAM" id="SSF51735">
    <property type="entry name" value="NAD(P)-binding Rossmann-fold domains"/>
    <property type="match status" value="1"/>
</dbReference>
<evidence type="ECO:0000313" key="3">
    <source>
        <dbReference type="Proteomes" id="UP000063789"/>
    </source>
</evidence>
<dbReference type="Pfam" id="PF00106">
    <property type="entry name" value="adh_short"/>
    <property type="match status" value="1"/>
</dbReference>
<dbReference type="PANTHER" id="PTHR43157">
    <property type="entry name" value="PHOSPHATIDYLINOSITOL-GLYCAN BIOSYNTHESIS CLASS F PROTEIN-RELATED"/>
    <property type="match status" value="1"/>
</dbReference>
<reference evidence="3" key="1">
    <citation type="submission" date="2015-06" db="EMBL/GenBank/DDBJ databases">
        <title>Complete genome sequence and metabolic analysis of phthalate degradation pathway in Gordonia sp. QH-11.</title>
        <authorList>
            <person name="Jin D."/>
            <person name="Kong X."/>
            <person name="Bai Z."/>
        </authorList>
    </citation>
    <scope>NUCLEOTIDE SEQUENCE [LARGE SCALE GENOMIC DNA]</scope>
    <source>
        <strain evidence="3">QH-11</strain>
    </source>
</reference>
<proteinExistence type="predicted"/>
<evidence type="ECO:0000256" key="1">
    <source>
        <dbReference type="ARBA" id="ARBA00023002"/>
    </source>
</evidence>
<dbReference type="STRING" id="1136941.ACH46_10840"/>
<dbReference type="OrthoDB" id="4449798at2"/>
<reference evidence="2 3" key="2">
    <citation type="journal article" date="2017" name="Int. J. Syst. Evol. Microbiol.">
        <title>Gordonia phthalatica sp. nov., a di-n-butyl phthalate-degrading bacterium isolated from activated sludge.</title>
        <authorList>
            <person name="Jin D."/>
            <person name="Kong X."/>
            <person name="Jia M."/>
            <person name="Yu X."/>
            <person name="Wang X."/>
            <person name="Zhuang X."/>
            <person name="Deng Y."/>
            <person name="Bai Z."/>
        </authorList>
    </citation>
    <scope>NUCLEOTIDE SEQUENCE [LARGE SCALE GENOMIC DNA]</scope>
    <source>
        <strain evidence="2 3">QH-11</strain>
    </source>
</reference>
<dbReference type="PATRIC" id="fig|1136941.3.peg.2207"/>
<keyword evidence="1" id="KW-0560">Oxidoreductase</keyword>
<dbReference type="EMBL" id="CP011853">
    <property type="protein sequence ID" value="ALG86793.1"/>
    <property type="molecule type" value="Genomic_DNA"/>
</dbReference>
<accession>A0A0N9NL60</accession>
<sequence>MPRPDATERWTLDDAPDQTGRVAVVTGANSGLGLEVARGLARLGATVVMACRTAGTAEVARASIVADHPSADVSVVPLDLADPESVRRCADGVMARHSAVDLVVANAGYIPTEVVRNDDGIELGFAATFLGHFALIGHLADVVRRTPAARVVTVGSLAHRTRGVDPSSLGVGTTRSPMRAYAEAKLAQLIFAGELDRRFTAIGSSAISLAAHPGAAKTGVMRERNAVIQRAFHSRLTWPVLRLFVNDAPAGALPILRAATDPSAVGGDYFGPSGPFQLTGAPVQVPSSPVVRDAAIGARLWAFAESHTRVEYP</sequence>
<keyword evidence="3" id="KW-1185">Reference proteome</keyword>
<gene>
    <name evidence="2" type="ORF">ACH46_10840</name>
</gene>
<name>A0A0N9NL60_9ACTN</name>
<dbReference type="Proteomes" id="UP000063789">
    <property type="component" value="Chromosome"/>
</dbReference>
<dbReference type="AlphaFoldDB" id="A0A0N9NL60"/>